<dbReference type="Gene3D" id="3.30.420.40">
    <property type="match status" value="2"/>
</dbReference>
<dbReference type="GO" id="GO:0005524">
    <property type="term" value="F:ATP binding"/>
    <property type="evidence" value="ECO:0007669"/>
    <property type="project" value="UniProtKB-KW"/>
</dbReference>
<keyword evidence="1 3" id="KW-0547">Nucleotide-binding</keyword>
<dbReference type="KEGG" id="eiv:EIN_372380"/>
<accession>A0A0A1UC43</accession>
<reference evidence="4 5" key="1">
    <citation type="submission" date="2012-10" db="EMBL/GenBank/DDBJ databases">
        <authorList>
            <person name="Zafar N."/>
            <person name="Inman J."/>
            <person name="Hall N."/>
            <person name="Lorenzi H."/>
            <person name="Caler E."/>
        </authorList>
    </citation>
    <scope>NUCLEOTIDE SEQUENCE [LARGE SCALE GENOMIC DNA]</scope>
    <source>
        <strain evidence="4 5">IP1</strain>
    </source>
</reference>
<dbReference type="Gene3D" id="3.90.640.10">
    <property type="entry name" value="Actin, Chain A, domain 4"/>
    <property type="match status" value="1"/>
</dbReference>
<name>A0A0A1UC43_ENTIV</name>
<dbReference type="SUPFAM" id="SSF100920">
    <property type="entry name" value="Heat shock protein 70kD (HSP70), peptide-binding domain"/>
    <property type="match status" value="1"/>
</dbReference>
<evidence type="ECO:0000313" key="4">
    <source>
        <dbReference type="EMBL" id="ELP92816.1"/>
    </source>
</evidence>
<keyword evidence="2 3" id="KW-0067">ATP-binding</keyword>
<protein>
    <submittedName>
        <fullName evidence="4">Chaperone protein DNAK, putative</fullName>
    </submittedName>
</protein>
<evidence type="ECO:0000256" key="1">
    <source>
        <dbReference type="ARBA" id="ARBA00022741"/>
    </source>
</evidence>
<organism evidence="4 5">
    <name type="scientific">Entamoeba invadens IP1</name>
    <dbReference type="NCBI Taxonomy" id="370355"/>
    <lineage>
        <taxon>Eukaryota</taxon>
        <taxon>Amoebozoa</taxon>
        <taxon>Evosea</taxon>
        <taxon>Archamoebae</taxon>
        <taxon>Mastigamoebida</taxon>
        <taxon>Entamoebidae</taxon>
        <taxon>Entamoeba</taxon>
    </lineage>
</organism>
<dbReference type="PANTHER" id="PTHR19375">
    <property type="entry name" value="HEAT SHOCK PROTEIN 70KDA"/>
    <property type="match status" value="1"/>
</dbReference>
<dbReference type="OMA" id="IGHEVIY"/>
<dbReference type="Gene3D" id="2.60.34.10">
    <property type="entry name" value="Substrate Binding Domain Of DNAk, Chain A, domain 1"/>
    <property type="match status" value="1"/>
</dbReference>
<proteinExistence type="inferred from homology"/>
<dbReference type="InterPro" id="IPR013126">
    <property type="entry name" value="Hsp_70_fam"/>
</dbReference>
<dbReference type="OrthoDB" id="3789372at2759"/>
<dbReference type="EMBL" id="KB206332">
    <property type="protein sequence ID" value="ELP92816.1"/>
    <property type="molecule type" value="Genomic_DNA"/>
</dbReference>
<dbReference type="RefSeq" id="XP_004259587.1">
    <property type="nucleotide sequence ID" value="XM_004259539.1"/>
</dbReference>
<keyword evidence="5" id="KW-1185">Reference proteome</keyword>
<dbReference type="PRINTS" id="PR00301">
    <property type="entry name" value="HEATSHOCK70"/>
</dbReference>
<evidence type="ECO:0000256" key="2">
    <source>
        <dbReference type="ARBA" id="ARBA00022840"/>
    </source>
</evidence>
<dbReference type="GeneID" id="14891689"/>
<dbReference type="PROSITE" id="PS00297">
    <property type="entry name" value="HSP70_1"/>
    <property type="match status" value="1"/>
</dbReference>
<sequence length="565" mass="62892">MALPEKKISVGIDLGTTYCSIGYFDEITNSPVVVSVNNLCSVPSWVNYSQIDKGNLLVGISAKDDTNENMAIFDVKRLIGRPVSDVIKDTTKIFPFTIVDYPGTNSCGIQITDPRTDKPKTFLPEQISALVLKYLYSIVQDNLVTKEIERVVIGTPSDFGPHQIQATKNAATLAGIEVPVFTLQEPSCAVLEYLREAKIQDLDNKVFAVVDFGGGTLDVAFCRIINGKIDVFNCGGDQNIGGNDFDLVMIEILKQKIEEIAQDEGLGVFFDKTSCQLTTIGMMKKARRVKLRKLAESVKIQLTTKKCVEIELGNYFNEIKTEDTLNIDRDTFYQNEKFKTILDNAMEVINKFVKSSGTKPNQIEKVLLTGGTCLMPPVRDAIINIFDKNNSKNKVLCFGGNGNFDPLTMVCKGASYYSFMQNDTVSLETKIESAPYSLGFEVSESLIDVFLAQDEKIPKEFVKKYIVNPQVSKFKLCVYKGPKEVLVYSTAAGVKFVTSMSVEIPPQPKRQKIVVKGIVDEECLLHFEVSIEGSPDKPFEVQLSMVKTSAMIERLKKDISDFFYS</sequence>
<dbReference type="VEuPathDB" id="AmoebaDB:EIN_372380"/>
<dbReference type="Proteomes" id="UP000014680">
    <property type="component" value="Unassembled WGS sequence"/>
</dbReference>
<dbReference type="InterPro" id="IPR018181">
    <property type="entry name" value="Heat_shock_70_CS"/>
</dbReference>
<evidence type="ECO:0000256" key="3">
    <source>
        <dbReference type="RuleBase" id="RU003322"/>
    </source>
</evidence>
<comment type="similarity">
    <text evidence="3">Belongs to the heat shock protein 70 family.</text>
</comment>
<dbReference type="InterPro" id="IPR029047">
    <property type="entry name" value="HSP70_peptide-bd_sf"/>
</dbReference>
<dbReference type="SUPFAM" id="SSF53067">
    <property type="entry name" value="Actin-like ATPase domain"/>
    <property type="match status" value="2"/>
</dbReference>
<dbReference type="Pfam" id="PF00012">
    <property type="entry name" value="HSP70"/>
    <property type="match status" value="1"/>
</dbReference>
<dbReference type="InterPro" id="IPR043129">
    <property type="entry name" value="ATPase_NBD"/>
</dbReference>
<dbReference type="AlphaFoldDB" id="A0A0A1UC43"/>
<dbReference type="GO" id="GO:0140662">
    <property type="term" value="F:ATP-dependent protein folding chaperone"/>
    <property type="evidence" value="ECO:0007669"/>
    <property type="project" value="InterPro"/>
</dbReference>
<gene>
    <name evidence="4" type="ORF">EIN_372380</name>
</gene>
<evidence type="ECO:0000313" key="5">
    <source>
        <dbReference type="Proteomes" id="UP000014680"/>
    </source>
</evidence>